<protein>
    <submittedName>
        <fullName evidence="2">MSP domain-containing protein</fullName>
    </submittedName>
</protein>
<keyword evidence="1" id="KW-1185">Reference proteome</keyword>
<evidence type="ECO:0000313" key="1">
    <source>
        <dbReference type="Proteomes" id="UP000492821"/>
    </source>
</evidence>
<proteinExistence type="predicted"/>
<dbReference type="AlphaFoldDB" id="A0A7E4ZQI4"/>
<reference evidence="2" key="2">
    <citation type="submission" date="2020-10" db="UniProtKB">
        <authorList>
            <consortium name="WormBaseParasite"/>
        </authorList>
    </citation>
    <scope>IDENTIFICATION</scope>
</reference>
<dbReference type="Proteomes" id="UP000492821">
    <property type="component" value="Unassembled WGS sequence"/>
</dbReference>
<dbReference type="WBParaSite" id="Pan_g1111.t1">
    <property type="protein sequence ID" value="Pan_g1111.t1"/>
    <property type="gene ID" value="Pan_g1111"/>
</dbReference>
<name>A0A7E4ZQI4_PANRE</name>
<reference evidence="1" key="1">
    <citation type="journal article" date="2013" name="Genetics">
        <title>The draft genome and transcriptome of Panagrellus redivivus are shaped by the harsh demands of a free-living lifestyle.</title>
        <authorList>
            <person name="Srinivasan J."/>
            <person name="Dillman A.R."/>
            <person name="Macchietto M.G."/>
            <person name="Heikkinen L."/>
            <person name="Lakso M."/>
            <person name="Fracchia K.M."/>
            <person name="Antoshechkin I."/>
            <person name="Mortazavi A."/>
            <person name="Wong G."/>
            <person name="Sternberg P.W."/>
        </authorList>
    </citation>
    <scope>NUCLEOTIDE SEQUENCE [LARGE SCALE GENOMIC DNA]</scope>
    <source>
        <strain evidence="1">MT8872</strain>
    </source>
</reference>
<accession>A0A7E4ZQI4</accession>
<organism evidence="1 2">
    <name type="scientific">Panagrellus redivivus</name>
    <name type="common">Microworm</name>
    <dbReference type="NCBI Taxonomy" id="6233"/>
    <lineage>
        <taxon>Eukaryota</taxon>
        <taxon>Metazoa</taxon>
        <taxon>Ecdysozoa</taxon>
        <taxon>Nematoda</taxon>
        <taxon>Chromadorea</taxon>
        <taxon>Rhabditida</taxon>
        <taxon>Tylenchina</taxon>
        <taxon>Panagrolaimomorpha</taxon>
        <taxon>Panagrolaimoidea</taxon>
        <taxon>Panagrolaimidae</taxon>
        <taxon>Panagrellus</taxon>
    </lineage>
</organism>
<sequence>MFILKADSELCDLIWASKANRCMQRTSQWHNVHAYRIKDDILSRCIIDGGKVQLRFSRIVVASAAISPGESEIVID</sequence>
<evidence type="ECO:0000313" key="2">
    <source>
        <dbReference type="WBParaSite" id="Pan_g1111.t1"/>
    </source>
</evidence>